<gene>
    <name evidence="1" type="ORF">ElyMa_003839200</name>
</gene>
<protein>
    <submittedName>
        <fullName evidence="1">Ribosome-recycling factor</fullName>
    </submittedName>
</protein>
<accession>A0AAV4FH75</accession>
<evidence type="ECO:0000313" key="1">
    <source>
        <dbReference type="EMBL" id="GFR72394.1"/>
    </source>
</evidence>
<name>A0AAV4FH75_9GAST</name>
<evidence type="ECO:0000313" key="2">
    <source>
        <dbReference type="Proteomes" id="UP000762676"/>
    </source>
</evidence>
<dbReference type="EMBL" id="BMAT01007830">
    <property type="protein sequence ID" value="GFR72394.1"/>
    <property type="molecule type" value="Genomic_DNA"/>
</dbReference>
<comment type="caution">
    <text evidence="1">The sequence shown here is derived from an EMBL/GenBank/DDBJ whole genome shotgun (WGS) entry which is preliminary data.</text>
</comment>
<dbReference type="Proteomes" id="UP000762676">
    <property type="component" value="Unassembled WGS sequence"/>
</dbReference>
<sequence length="159" mass="18801">MVVDNRHSLIERERKGRTINVPYDYMQLMKSAGKSPSPFTVHYLTHDFFMDVFEVGPYTNIRPGKKTGDPTVTDVHVHCYKEKPEDKNGRKPIQYKLRFSDEWQDITVPRDFASKKVGEPKQLYKERLEVPKTKYNHLHALQAVISKDYHPFYDQLPYK</sequence>
<keyword evidence="2" id="KW-1185">Reference proteome</keyword>
<proteinExistence type="predicted"/>
<organism evidence="1 2">
    <name type="scientific">Elysia marginata</name>
    <dbReference type="NCBI Taxonomy" id="1093978"/>
    <lineage>
        <taxon>Eukaryota</taxon>
        <taxon>Metazoa</taxon>
        <taxon>Spiralia</taxon>
        <taxon>Lophotrochozoa</taxon>
        <taxon>Mollusca</taxon>
        <taxon>Gastropoda</taxon>
        <taxon>Heterobranchia</taxon>
        <taxon>Euthyneura</taxon>
        <taxon>Panpulmonata</taxon>
        <taxon>Sacoglossa</taxon>
        <taxon>Placobranchoidea</taxon>
        <taxon>Plakobranchidae</taxon>
        <taxon>Elysia</taxon>
    </lineage>
</organism>
<reference evidence="1 2" key="1">
    <citation type="journal article" date="2021" name="Elife">
        <title>Chloroplast acquisition without the gene transfer in kleptoplastic sea slugs, Plakobranchus ocellatus.</title>
        <authorList>
            <person name="Maeda T."/>
            <person name="Takahashi S."/>
            <person name="Yoshida T."/>
            <person name="Shimamura S."/>
            <person name="Takaki Y."/>
            <person name="Nagai Y."/>
            <person name="Toyoda A."/>
            <person name="Suzuki Y."/>
            <person name="Arimoto A."/>
            <person name="Ishii H."/>
            <person name="Satoh N."/>
            <person name="Nishiyama T."/>
            <person name="Hasebe M."/>
            <person name="Maruyama T."/>
            <person name="Minagawa J."/>
            <person name="Obokata J."/>
            <person name="Shigenobu S."/>
        </authorList>
    </citation>
    <scope>NUCLEOTIDE SEQUENCE [LARGE SCALE GENOMIC DNA]</scope>
</reference>
<dbReference type="AlphaFoldDB" id="A0AAV4FH75"/>